<evidence type="ECO:0000313" key="2">
    <source>
        <dbReference type="Proteomes" id="UP000837857"/>
    </source>
</evidence>
<proteinExistence type="predicted"/>
<dbReference type="Proteomes" id="UP000837857">
    <property type="component" value="Chromosome 19"/>
</dbReference>
<keyword evidence="2" id="KW-1185">Reference proteome</keyword>
<evidence type="ECO:0000313" key="1">
    <source>
        <dbReference type="EMBL" id="CAH2048985.1"/>
    </source>
</evidence>
<name>A0ABN8I9A9_9NEOP</name>
<reference evidence="1" key="1">
    <citation type="submission" date="2022-03" db="EMBL/GenBank/DDBJ databases">
        <authorList>
            <person name="Martin H S."/>
        </authorList>
    </citation>
    <scope>NUCLEOTIDE SEQUENCE</scope>
</reference>
<gene>
    <name evidence="1" type="ORF">IPOD504_LOCUS6520</name>
</gene>
<accession>A0ABN8I9A9</accession>
<sequence length="106" mass="11475">MKDIGIEHDIGMSKRSNAHTTLVETRRVAPDSQGTLAKLRRVPLAKGAPRAPRVRNFVADVAAQRSLCLTRHGDTAHGTADTFVFSMVTQIAGAHLTATPEVFRCP</sequence>
<organism evidence="1 2">
    <name type="scientific">Iphiclides podalirius</name>
    <name type="common">scarce swallowtail</name>
    <dbReference type="NCBI Taxonomy" id="110791"/>
    <lineage>
        <taxon>Eukaryota</taxon>
        <taxon>Metazoa</taxon>
        <taxon>Ecdysozoa</taxon>
        <taxon>Arthropoda</taxon>
        <taxon>Hexapoda</taxon>
        <taxon>Insecta</taxon>
        <taxon>Pterygota</taxon>
        <taxon>Neoptera</taxon>
        <taxon>Endopterygota</taxon>
        <taxon>Lepidoptera</taxon>
        <taxon>Glossata</taxon>
        <taxon>Ditrysia</taxon>
        <taxon>Papilionoidea</taxon>
        <taxon>Papilionidae</taxon>
        <taxon>Papilioninae</taxon>
        <taxon>Iphiclides</taxon>
    </lineage>
</organism>
<protein>
    <submittedName>
        <fullName evidence="1">Uncharacterized protein</fullName>
    </submittedName>
</protein>
<dbReference type="EMBL" id="OW152831">
    <property type="protein sequence ID" value="CAH2048985.1"/>
    <property type="molecule type" value="Genomic_DNA"/>
</dbReference>
<feature type="non-terminal residue" evidence="1">
    <location>
        <position position="106"/>
    </location>
</feature>